<comment type="similarity">
    <text evidence="1">Belongs to the EamA transporter family.</text>
</comment>
<proteinExistence type="inferred from homology"/>
<dbReference type="RefSeq" id="WP_091562550.1">
    <property type="nucleotide sequence ID" value="NZ_FNPH01000016.1"/>
</dbReference>
<feature type="transmembrane region" description="Helical" evidence="2">
    <location>
        <begin position="128"/>
        <end position="149"/>
    </location>
</feature>
<feature type="transmembrane region" description="Helical" evidence="2">
    <location>
        <begin position="155"/>
        <end position="173"/>
    </location>
</feature>
<feature type="transmembrane region" description="Helical" evidence="2">
    <location>
        <begin position="99"/>
        <end position="121"/>
    </location>
</feature>
<evidence type="ECO:0000259" key="3">
    <source>
        <dbReference type="Pfam" id="PF00892"/>
    </source>
</evidence>
<dbReference type="EMBL" id="FNPH01000016">
    <property type="protein sequence ID" value="SDZ43714.1"/>
    <property type="molecule type" value="Genomic_DNA"/>
</dbReference>
<evidence type="ECO:0000256" key="2">
    <source>
        <dbReference type="SAM" id="Phobius"/>
    </source>
</evidence>
<keyword evidence="2" id="KW-1133">Transmembrane helix</keyword>
<feature type="domain" description="EamA" evidence="3">
    <location>
        <begin position="8"/>
        <end position="144"/>
    </location>
</feature>
<dbReference type="SUPFAM" id="SSF103481">
    <property type="entry name" value="Multidrug resistance efflux transporter EmrE"/>
    <property type="match status" value="2"/>
</dbReference>
<sequence length="300" mass="29183">MPLPSAATGALLVTFAAVLWGTTGTLQALSAYPGSALGLGAARVAVAGLLLVMLAALRHGRRAVRPLLAPAARAAVLVGAACMAAYQGCFFVATRETGVAIGTLTAIGSAPILAGLLGAALGARPTRAWMAATAVALVGLVLLVAPAATGQLRPLGVAAGLGAGAAYAGYTWCSRRLLDAGVPPLPVLAALFAGAAVLLAPVASVPAAGWLLDPDGLRVVGVLAIGATVLPYLIWIRGVAATAPAVATTLTLTEPLTATLLGVLLLGEALSGPAALGAGLIAAGLLATVVASARISPRSA</sequence>
<evidence type="ECO:0000313" key="4">
    <source>
        <dbReference type="EMBL" id="SDZ43714.1"/>
    </source>
</evidence>
<dbReference type="PANTHER" id="PTHR22911:SF79">
    <property type="entry name" value="MOBA-LIKE NTP TRANSFERASE DOMAIN-CONTAINING PROTEIN"/>
    <property type="match status" value="1"/>
</dbReference>
<gene>
    <name evidence="4" type="ORF">SAMN05444365_11636</name>
</gene>
<dbReference type="PANTHER" id="PTHR22911">
    <property type="entry name" value="ACYL-MALONYL CONDENSING ENZYME-RELATED"/>
    <property type="match status" value="1"/>
</dbReference>
<dbReference type="Pfam" id="PF00892">
    <property type="entry name" value="EamA"/>
    <property type="match status" value="2"/>
</dbReference>
<name>A0A1H3T0K5_9ACTN</name>
<feature type="transmembrane region" description="Helical" evidence="2">
    <location>
        <begin position="217"/>
        <end position="235"/>
    </location>
</feature>
<keyword evidence="2" id="KW-0472">Membrane</keyword>
<dbReference type="Proteomes" id="UP000242415">
    <property type="component" value="Unassembled WGS sequence"/>
</dbReference>
<dbReference type="OrthoDB" id="9787117at2"/>
<accession>A0A1H3T0K5</accession>
<dbReference type="GO" id="GO:0016020">
    <property type="term" value="C:membrane"/>
    <property type="evidence" value="ECO:0007669"/>
    <property type="project" value="InterPro"/>
</dbReference>
<dbReference type="InterPro" id="IPR037185">
    <property type="entry name" value="EmrE-like"/>
</dbReference>
<feature type="transmembrane region" description="Helical" evidence="2">
    <location>
        <begin position="67"/>
        <end position="93"/>
    </location>
</feature>
<reference evidence="5" key="1">
    <citation type="submission" date="2016-10" db="EMBL/GenBank/DDBJ databases">
        <authorList>
            <person name="Varghese N."/>
            <person name="Submissions S."/>
        </authorList>
    </citation>
    <scope>NUCLEOTIDE SEQUENCE [LARGE SCALE GENOMIC DNA]</scope>
    <source>
        <strain evidence="5">DSM 45245</strain>
    </source>
</reference>
<feature type="transmembrane region" description="Helical" evidence="2">
    <location>
        <begin position="31"/>
        <end position="55"/>
    </location>
</feature>
<feature type="transmembrane region" description="Helical" evidence="2">
    <location>
        <begin position="247"/>
        <end position="267"/>
    </location>
</feature>
<protein>
    <submittedName>
        <fullName evidence="4">Drug/metabolite transporter, DME family</fullName>
    </submittedName>
</protein>
<dbReference type="AlphaFoldDB" id="A0A1H3T0K5"/>
<feature type="domain" description="EamA" evidence="3">
    <location>
        <begin position="155"/>
        <end position="288"/>
    </location>
</feature>
<evidence type="ECO:0000313" key="5">
    <source>
        <dbReference type="Proteomes" id="UP000242415"/>
    </source>
</evidence>
<dbReference type="InterPro" id="IPR000620">
    <property type="entry name" value="EamA_dom"/>
</dbReference>
<evidence type="ECO:0000256" key="1">
    <source>
        <dbReference type="ARBA" id="ARBA00007362"/>
    </source>
</evidence>
<feature type="transmembrane region" description="Helical" evidence="2">
    <location>
        <begin position="273"/>
        <end position="293"/>
    </location>
</feature>
<feature type="transmembrane region" description="Helical" evidence="2">
    <location>
        <begin position="185"/>
        <end position="211"/>
    </location>
</feature>
<keyword evidence="2" id="KW-0812">Transmembrane</keyword>
<keyword evidence="5" id="KW-1185">Reference proteome</keyword>
<organism evidence="4 5">
    <name type="scientific">Micromonospora pattaloongensis</name>
    <dbReference type="NCBI Taxonomy" id="405436"/>
    <lineage>
        <taxon>Bacteria</taxon>
        <taxon>Bacillati</taxon>
        <taxon>Actinomycetota</taxon>
        <taxon>Actinomycetes</taxon>
        <taxon>Micromonosporales</taxon>
        <taxon>Micromonosporaceae</taxon>
        <taxon>Micromonospora</taxon>
    </lineage>
</organism>